<proteinExistence type="predicted"/>
<dbReference type="PANTHER" id="PTHR46162:SF2">
    <property type="entry name" value="ANKYRIN REPEAT-CONTAINING PROTEIN-RELATED"/>
    <property type="match status" value="1"/>
</dbReference>
<dbReference type="STRING" id="74649.A0A2P6QZH0"/>
<evidence type="ECO:0000259" key="1">
    <source>
        <dbReference type="PROSITE" id="PS50144"/>
    </source>
</evidence>
<feature type="domain" description="MATH" evidence="1">
    <location>
        <begin position="24"/>
        <end position="164"/>
    </location>
</feature>
<dbReference type="EMBL" id="PDCK01000042">
    <property type="protein sequence ID" value="PRQ39588.1"/>
    <property type="molecule type" value="Genomic_DNA"/>
</dbReference>
<dbReference type="Gene3D" id="2.60.210.10">
    <property type="entry name" value="Apoptosis, Tumor Necrosis Factor Receptor Associated Protein 2, Chain A"/>
    <property type="match status" value="2"/>
</dbReference>
<sequence length="404" mass="45641">MTNHIYIPFYLDAGVFRSFSESTPFSYILKVESFSLLADDSIAETNVKCESGVFGAGGYNWKLVFYPKGNKKKNVNDHISLYLVMAGENSLQPGEEVYVDFKLFLLDQIKSKYLVVEDAFTRNFCFRREMSGAVGFDKLVSLRDFTDASSGYLIDDKCVFGAEVFVCNGRRPVPQADFLSIRKTTSQKYKHTWKVRNFSSLAAPCYEERFTAAGQKWKITLYPTGNGGGAGTHLSLFLALADPENLPDGTKISTNYCLRVVDQIHGHCIKNSVSGRIFSGTDKIWGWPRFITLDDFRREHKGFLRRDTCIVEAEFTINGTAMGLRTSGENDTNNQKEVNVERFAEGSRTLFKKKTLVNYILTCTTTIWAIGRRHSPPICFGVLSILVYHRYVTSVSLCRDSTDH</sequence>
<dbReference type="InterPro" id="IPR002083">
    <property type="entry name" value="MATH/TRAF_dom"/>
</dbReference>
<dbReference type="GO" id="GO:0004843">
    <property type="term" value="F:cysteine-type deubiquitinase activity"/>
    <property type="evidence" value="ECO:0007669"/>
    <property type="project" value="UniProtKB-EC"/>
</dbReference>
<organism evidence="2 3">
    <name type="scientific">Rosa chinensis</name>
    <name type="common">China rose</name>
    <dbReference type="NCBI Taxonomy" id="74649"/>
    <lineage>
        <taxon>Eukaryota</taxon>
        <taxon>Viridiplantae</taxon>
        <taxon>Streptophyta</taxon>
        <taxon>Embryophyta</taxon>
        <taxon>Tracheophyta</taxon>
        <taxon>Spermatophyta</taxon>
        <taxon>Magnoliopsida</taxon>
        <taxon>eudicotyledons</taxon>
        <taxon>Gunneridae</taxon>
        <taxon>Pentapetalae</taxon>
        <taxon>rosids</taxon>
        <taxon>fabids</taxon>
        <taxon>Rosales</taxon>
        <taxon>Rosaceae</taxon>
        <taxon>Rosoideae</taxon>
        <taxon>Rosoideae incertae sedis</taxon>
        <taxon>Rosa</taxon>
    </lineage>
</organism>
<protein>
    <submittedName>
        <fullName evidence="2">Putative ubiquitinyl hydrolase 1</fullName>
        <ecNumber evidence="2">3.4.19.12</ecNumber>
    </submittedName>
</protein>
<gene>
    <name evidence="2" type="ORF">RchiOBHm_Chr4g0426901</name>
</gene>
<name>A0A2P6QZH0_ROSCH</name>
<dbReference type="Proteomes" id="UP000238479">
    <property type="component" value="Chromosome 4"/>
</dbReference>
<dbReference type="EC" id="3.4.19.12" evidence="2"/>
<evidence type="ECO:0000313" key="3">
    <source>
        <dbReference type="Proteomes" id="UP000238479"/>
    </source>
</evidence>
<dbReference type="SUPFAM" id="SSF49599">
    <property type="entry name" value="TRAF domain-like"/>
    <property type="match status" value="2"/>
</dbReference>
<dbReference type="CDD" id="cd00121">
    <property type="entry name" value="MATH"/>
    <property type="match status" value="2"/>
</dbReference>
<reference evidence="2 3" key="1">
    <citation type="journal article" date="2018" name="Nat. Genet.">
        <title>The Rosa genome provides new insights in the design of modern roses.</title>
        <authorList>
            <person name="Bendahmane M."/>
        </authorList>
    </citation>
    <scope>NUCLEOTIDE SEQUENCE [LARGE SCALE GENOMIC DNA]</scope>
    <source>
        <strain evidence="3">cv. Old Blush</strain>
    </source>
</reference>
<dbReference type="SMART" id="SM00061">
    <property type="entry name" value="MATH"/>
    <property type="match status" value="2"/>
</dbReference>
<dbReference type="PROSITE" id="PS50144">
    <property type="entry name" value="MATH"/>
    <property type="match status" value="2"/>
</dbReference>
<dbReference type="Gramene" id="PRQ39588">
    <property type="protein sequence ID" value="PRQ39588"/>
    <property type="gene ID" value="RchiOBHm_Chr4g0426901"/>
</dbReference>
<evidence type="ECO:0000313" key="2">
    <source>
        <dbReference type="EMBL" id="PRQ39588.1"/>
    </source>
</evidence>
<accession>A0A2P6QZH0</accession>
<dbReference type="PANTHER" id="PTHR46162">
    <property type="entry name" value="TRAF-LIKE FAMILY PROTEIN"/>
    <property type="match status" value="1"/>
</dbReference>
<comment type="caution">
    <text evidence="2">The sequence shown here is derived from an EMBL/GenBank/DDBJ whole genome shotgun (WGS) entry which is preliminary data.</text>
</comment>
<dbReference type="AlphaFoldDB" id="A0A2P6QZH0"/>
<keyword evidence="3" id="KW-1185">Reference proteome</keyword>
<keyword evidence="2" id="KW-0378">Hydrolase</keyword>
<dbReference type="OMA" id="DWRITNF"/>
<dbReference type="Pfam" id="PF22486">
    <property type="entry name" value="MATH_2"/>
    <property type="match status" value="2"/>
</dbReference>
<dbReference type="InterPro" id="IPR008974">
    <property type="entry name" value="TRAF-like"/>
</dbReference>
<feature type="domain" description="MATH" evidence="1">
    <location>
        <begin position="188"/>
        <end position="315"/>
    </location>
</feature>